<gene>
    <name evidence="2" type="ORF">GA0061081_101390</name>
</gene>
<organism evidence="2 3">
    <name type="scientific">Gilliamella bombicola</name>
    <dbReference type="NCBI Taxonomy" id="1798182"/>
    <lineage>
        <taxon>Bacteria</taxon>
        <taxon>Pseudomonadati</taxon>
        <taxon>Pseudomonadota</taxon>
        <taxon>Gammaproteobacteria</taxon>
        <taxon>Orbales</taxon>
        <taxon>Orbaceae</taxon>
        <taxon>Gilliamella</taxon>
    </lineage>
</organism>
<proteinExistence type="predicted"/>
<protein>
    <submittedName>
        <fullName evidence="2">Uncharacterized protein</fullName>
    </submittedName>
</protein>
<keyword evidence="3" id="KW-1185">Reference proteome</keyword>
<evidence type="ECO:0000313" key="2">
    <source>
        <dbReference type="EMBL" id="SCB81330.1"/>
    </source>
</evidence>
<evidence type="ECO:0000313" key="3">
    <source>
        <dbReference type="Proteomes" id="UP000199670"/>
    </source>
</evidence>
<reference evidence="3" key="1">
    <citation type="submission" date="2016-08" db="EMBL/GenBank/DDBJ databases">
        <authorList>
            <person name="Varghese N."/>
            <person name="Submissions Spin"/>
        </authorList>
    </citation>
    <scope>NUCLEOTIDE SEQUENCE [LARGE SCALE GENOMIC DNA]</scope>
    <source>
        <strain evidence="3">R-53248</strain>
    </source>
</reference>
<feature type="region of interest" description="Disordered" evidence="1">
    <location>
        <begin position="200"/>
        <end position="219"/>
    </location>
</feature>
<dbReference type="EMBL" id="FMAQ01000001">
    <property type="protein sequence ID" value="SCB81330.1"/>
    <property type="molecule type" value="Genomic_DNA"/>
</dbReference>
<name>A0A1C3ZGG4_9GAMM</name>
<evidence type="ECO:0000256" key="1">
    <source>
        <dbReference type="SAM" id="MobiDB-lite"/>
    </source>
</evidence>
<dbReference type="Proteomes" id="UP000199670">
    <property type="component" value="Unassembled WGS sequence"/>
</dbReference>
<accession>A0A1C3ZGG4</accession>
<dbReference type="AlphaFoldDB" id="A0A1C3ZGG4"/>
<sequence>MPYSFDSQALSAYTSRVIEGSAPYLTYDNGRTKATTTADLLSITLSDNRTFTPSNGSSATNPIVLPVAGQSFTDIHMMVPPSTNSVSLNDLVTSYHYWGDDDGDGQGANGVTATGSLSVAITDKNNRTVGRGTVLSLCHAPYRVVLSSSAGSLITQYGVPNSSTFSGSSATYYITPPPSPTICYARPNLIFGGQDTNTSTWDPTKGHLTQSTDPASYNRNFPTTGADGLYFDLNIAGIDASQLTWVPVTHEGITATVTRVTANDSWLPNGSEVVTRVTLTGPEARSQNYIVSYGSIGKPHLPATFELVGRDSGGRAVIKYGFVLRMWFVHRGSVQENYQGHAIKPWCSSFGYRIPMSTELAGTRGKYGSISHRVIGGLFNEWGNVSHYGVGFSSGRYCTYNRTDSPRIYISPSGSISNTMLRSISNPNDCYARRYPGGINLSGVCVYPTTYLSLQ</sequence>